<dbReference type="SMART" id="SM00685">
    <property type="entry name" value="DM14"/>
    <property type="match status" value="3"/>
</dbReference>
<dbReference type="EMBL" id="QXTE01004891">
    <property type="protein sequence ID" value="TFJ95553.1"/>
    <property type="molecule type" value="Genomic_DNA"/>
</dbReference>
<evidence type="ECO:0000256" key="1">
    <source>
        <dbReference type="SAM" id="MobiDB-lite"/>
    </source>
</evidence>
<feature type="compositionally biased region" description="Basic and acidic residues" evidence="1">
    <location>
        <begin position="270"/>
        <end position="289"/>
    </location>
</feature>
<feature type="domain" description="DM14" evidence="2">
    <location>
        <begin position="251"/>
        <end position="286"/>
    </location>
</feature>
<reference evidence="3 4" key="1">
    <citation type="submission" date="2019-04" db="EMBL/GenBank/DDBJ databases">
        <title>Draft genome of the big-headed turtle Platysternon megacephalum.</title>
        <authorList>
            <person name="Gong S."/>
        </authorList>
    </citation>
    <scope>NUCLEOTIDE SEQUENCE [LARGE SCALE GENOMIC DNA]</scope>
    <source>
        <strain evidence="3">DO16091913</strain>
        <tissue evidence="3">Muscle</tissue>
    </source>
</reference>
<comment type="caution">
    <text evidence="3">The sequence shown here is derived from an EMBL/GenBank/DDBJ whole genome shotgun (WGS) entry which is preliminary data.</text>
</comment>
<dbReference type="OrthoDB" id="19996at2759"/>
<sequence>MYRTAITNAKQAGDSAKVRRYERGLKTLENMLTSVRKGKKIDEEEIPPTVALGKSGNSQLPSPSPLTLSSQSSTPNGRFSLSSHPPPQPPTAAPPQGPSAASPKPPPPVSPKPSPPVLPKPALALPIRSWETPEEKPVPLALSGSENFSTQALLQDRQREYKLAALHAKQQGSVEMASKYYRIAKSLDPILEALGKGETVDLGHLPPPPDQLPKELLSPGLQQQSAVSTTMPLAKSAAPAADIPPPPRDMLEALQQRMERYKTASAQAKSKGDDRKARMHERIVKVRKA</sequence>
<feature type="compositionally biased region" description="Low complexity" evidence="1">
    <location>
        <begin position="232"/>
        <end position="241"/>
    </location>
</feature>
<feature type="region of interest" description="Disordered" evidence="1">
    <location>
        <begin position="199"/>
        <end position="289"/>
    </location>
</feature>
<evidence type="ECO:0000259" key="2">
    <source>
        <dbReference type="SMART" id="SM00685"/>
    </source>
</evidence>
<dbReference type="InterPro" id="IPR006608">
    <property type="entry name" value="CC2D1A/B_DM14"/>
</dbReference>
<dbReference type="InterPro" id="IPR039725">
    <property type="entry name" value="CC2D1A/B"/>
</dbReference>
<dbReference type="Proteomes" id="UP000297703">
    <property type="component" value="Unassembled WGS sequence"/>
</dbReference>
<dbReference type="GO" id="GO:0001227">
    <property type="term" value="F:DNA-binding transcription repressor activity, RNA polymerase II-specific"/>
    <property type="evidence" value="ECO:0007669"/>
    <property type="project" value="InterPro"/>
</dbReference>
<dbReference type="AlphaFoldDB" id="A0A4D9DKX3"/>
<reference evidence="3 4" key="2">
    <citation type="submission" date="2019-04" db="EMBL/GenBank/DDBJ databases">
        <title>The genome sequence of big-headed turtle.</title>
        <authorList>
            <person name="Gong S."/>
        </authorList>
    </citation>
    <scope>NUCLEOTIDE SEQUENCE [LARGE SCALE GENOMIC DNA]</scope>
    <source>
        <strain evidence="3">DO16091913</strain>
        <tissue evidence="3">Muscle</tissue>
    </source>
</reference>
<feature type="compositionally biased region" description="Polar residues" evidence="1">
    <location>
        <begin position="220"/>
        <end position="231"/>
    </location>
</feature>
<proteinExistence type="predicted"/>
<protein>
    <submittedName>
        <fullName evidence="3">Spectrin beta chain, brain 3</fullName>
    </submittedName>
</protein>
<dbReference type="PANTHER" id="PTHR13076:SF8">
    <property type="entry name" value="COILED-COIL AND C2 DOMAIN-CONTAINING PROTEIN 1A"/>
    <property type="match status" value="1"/>
</dbReference>
<feature type="compositionally biased region" description="Low complexity" evidence="1">
    <location>
        <begin position="58"/>
        <end position="83"/>
    </location>
</feature>
<gene>
    <name evidence="3" type="ORF">DR999_PMT22851</name>
</gene>
<name>A0A4D9DKX3_9SAUR</name>
<dbReference type="PANTHER" id="PTHR13076">
    <property type="entry name" value="COILED-COIL AND C2 DOMAIN-CONTAINING PROTEIN 1-LIKE"/>
    <property type="match status" value="1"/>
</dbReference>
<keyword evidence="4" id="KW-1185">Reference proteome</keyword>
<feature type="region of interest" description="Disordered" evidence="1">
    <location>
        <begin position="35"/>
        <end position="143"/>
    </location>
</feature>
<accession>A0A4D9DKX3</accession>
<dbReference type="STRING" id="55544.A0A4D9DKX3"/>
<feature type="compositionally biased region" description="Pro residues" evidence="1">
    <location>
        <begin position="84"/>
        <end position="119"/>
    </location>
</feature>
<evidence type="ECO:0000313" key="4">
    <source>
        <dbReference type="Proteomes" id="UP000297703"/>
    </source>
</evidence>
<evidence type="ECO:0000313" key="3">
    <source>
        <dbReference type="EMBL" id="TFJ95553.1"/>
    </source>
</evidence>
<feature type="domain" description="DM14" evidence="2">
    <location>
        <begin position="152"/>
        <end position="209"/>
    </location>
</feature>
<organism evidence="3 4">
    <name type="scientific">Platysternon megacephalum</name>
    <name type="common">big-headed turtle</name>
    <dbReference type="NCBI Taxonomy" id="55544"/>
    <lineage>
        <taxon>Eukaryota</taxon>
        <taxon>Metazoa</taxon>
        <taxon>Chordata</taxon>
        <taxon>Craniata</taxon>
        <taxon>Vertebrata</taxon>
        <taxon>Euteleostomi</taxon>
        <taxon>Archelosauria</taxon>
        <taxon>Testudinata</taxon>
        <taxon>Testudines</taxon>
        <taxon>Cryptodira</taxon>
        <taxon>Durocryptodira</taxon>
        <taxon>Testudinoidea</taxon>
        <taxon>Platysternidae</taxon>
        <taxon>Platysternon</taxon>
    </lineage>
</organism>
<dbReference type="Pfam" id="PF21528">
    <property type="entry name" value="CC2D1A-B_DM14"/>
    <property type="match status" value="3"/>
</dbReference>
<feature type="domain" description="DM14" evidence="2">
    <location>
        <begin position="1"/>
        <end position="50"/>
    </location>
</feature>